<dbReference type="EMBL" id="CP001687">
    <property type="protein sequence ID" value="ACV11252.1"/>
    <property type="molecule type" value="Genomic_DNA"/>
</dbReference>
<dbReference type="Proteomes" id="UP000002071">
    <property type="component" value="Chromosome"/>
</dbReference>
<evidence type="ECO:0000313" key="1">
    <source>
        <dbReference type="EMBL" id="ACV11252.1"/>
    </source>
</evidence>
<accession>C7NM44</accession>
<protein>
    <recommendedName>
        <fullName evidence="3">DUF1565 domain-containing protein</fullName>
    </recommendedName>
</protein>
<dbReference type="RefSeq" id="WP_015788828.1">
    <property type="nucleotide sequence ID" value="NC_013158.1"/>
</dbReference>
<dbReference type="GeneID" id="8383343"/>
<evidence type="ECO:0000313" key="2">
    <source>
        <dbReference type="Proteomes" id="UP000002071"/>
    </source>
</evidence>
<sequence length="494" mass="53510">MTDIELRNENGKIVGYNTETGEKVPVKFQELGAERIINTPIQENQWDEGKRSLVTTEDIELFVDPVNGDDSNDGSSTNPLQTLQEAANRVPYFQNHDVVITLRSGTYGTGKFPPIISTAKPNNDKSFKIRPDSGLGPSDITISKTLQVSVIDGEPDQATVSDITIGGTVLQKVGNVTYKNCVFDASGSPLSMPDGTGDIAFNAHADCRVELNNCDFGANNYGTGALISKGCQLELNSCTGVLSKYVAEVNRGATLVDTNNGVYGELGYISPGNGGALRHRDGTYAHNKVALSDDFADGQLTDRALHESRAGFYPEWKTIVGSPSATSGALVFPSGSKHIVSPGVRQADGSITTFRISRMMTGTWRWDYQFQVTPSSSYFAVRPIVDDNDNLWRIKVFADGTVNLEKADSGSVSTVVSGSWSVDTASHTIKFVRSKDIDGNGNIGVELIVDGTSQGTATDTFVPQPDLRDIRYYSMDADLHIQTVRETREEGTYR</sequence>
<dbReference type="OrthoDB" id="210591at2157"/>
<proteinExistence type="predicted"/>
<dbReference type="KEGG" id="hut:Huta_1069"/>
<evidence type="ECO:0008006" key="3">
    <source>
        <dbReference type="Google" id="ProtNLM"/>
    </source>
</evidence>
<dbReference type="HOGENOM" id="CLU_552774_0_0_2"/>
<dbReference type="AlphaFoldDB" id="C7NM44"/>
<dbReference type="Gene3D" id="2.160.20.10">
    <property type="entry name" value="Single-stranded right-handed beta-helix, Pectin lyase-like"/>
    <property type="match status" value="1"/>
</dbReference>
<name>C7NM44_HALUD</name>
<dbReference type="SUPFAM" id="SSF51126">
    <property type="entry name" value="Pectin lyase-like"/>
    <property type="match status" value="1"/>
</dbReference>
<dbReference type="InterPro" id="IPR011050">
    <property type="entry name" value="Pectin_lyase_fold/virulence"/>
</dbReference>
<gene>
    <name evidence="1" type="ordered locus">Huta_1069</name>
</gene>
<dbReference type="InterPro" id="IPR012334">
    <property type="entry name" value="Pectin_lyas_fold"/>
</dbReference>
<dbReference type="eggNOG" id="arCOG13142">
    <property type="taxonomic scope" value="Archaea"/>
</dbReference>
<keyword evidence="2" id="KW-1185">Reference proteome</keyword>
<organism evidence="1 2">
    <name type="scientific">Halorhabdus utahensis (strain DSM 12940 / JCM 11049 / AX-2)</name>
    <dbReference type="NCBI Taxonomy" id="519442"/>
    <lineage>
        <taxon>Archaea</taxon>
        <taxon>Methanobacteriati</taxon>
        <taxon>Methanobacteriota</taxon>
        <taxon>Stenosarchaea group</taxon>
        <taxon>Halobacteria</taxon>
        <taxon>Halobacteriales</taxon>
        <taxon>Haloarculaceae</taxon>
        <taxon>Halorhabdus</taxon>
    </lineage>
</organism>
<reference evidence="1 2" key="1">
    <citation type="journal article" date="2009" name="Stand. Genomic Sci.">
        <title>Complete genome sequence of Halorhabdus utahensis type strain (AX-2).</title>
        <authorList>
            <person name="Anderson I."/>
            <person name="Tindall B.J."/>
            <person name="Pomrenke H."/>
            <person name="Goker M."/>
            <person name="Lapidus A."/>
            <person name="Nolan M."/>
            <person name="Copeland A."/>
            <person name="Glavina Del Rio T."/>
            <person name="Chen F."/>
            <person name="Tice H."/>
            <person name="Cheng J.F."/>
            <person name="Lucas S."/>
            <person name="Chertkov O."/>
            <person name="Bruce D."/>
            <person name="Brettin T."/>
            <person name="Detter J.C."/>
            <person name="Han C."/>
            <person name="Goodwin L."/>
            <person name="Land M."/>
            <person name="Hauser L."/>
            <person name="Chang Y.J."/>
            <person name="Jeffries C.D."/>
            <person name="Pitluck S."/>
            <person name="Pati A."/>
            <person name="Mavromatis K."/>
            <person name="Ivanova N."/>
            <person name="Ovchinnikova G."/>
            <person name="Chen A."/>
            <person name="Palaniappan K."/>
            <person name="Chain P."/>
            <person name="Rohde M."/>
            <person name="Bristow J."/>
            <person name="Eisen J.A."/>
            <person name="Markowitz V."/>
            <person name="Hugenholtz P."/>
            <person name="Kyrpides N.C."/>
            <person name="Klenk H.P."/>
        </authorList>
    </citation>
    <scope>NUCLEOTIDE SEQUENCE [LARGE SCALE GENOMIC DNA]</scope>
    <source>
        <strain evidence="2">DSM 12940 / JCM 11049 / AX-2</strain>
    </source>
</reference>